<name>F9CWT6_9ARCH</name>
<keyword evidence="2" id="KW-1185">Reference proteome</keyword>
<proteinExistence type="predicted"/>
<evidence type="ECO:0008006" key="3">
    <source>
        <dbReference type="Google" id="ProtNLM"/>
    </source>
</evidence>
<dbReference type="PATRIC" id="fig|1001994.6.peg.963"/>
<evidence type="ECO:0000313" key="2">
    <source>
        <dbReference type="Proteomes" id="UP000004440"/>
    </source>
</evidence>
<accession>F9CWT6</accession>
<comment type="caution">
    <text evidence="1">The sequence shown here is derived from an EMBL/GenBank/DDBJ whole genome shotgun (WGS) entry which is preliminary data.</text>
</comment>
<dbReference type="Proteomes" id="UP000004440">
    <property type="component" value="Unassembled WGS sequence"/>
</dbReference>
<protein>
    <recommendedName>
        <fullName evidence="3">Type IV pilin</fullName>
    </recommendedName>
</protein>
<organism evidence="1 2">
    <name type="scientific">Nitrosarchaeum koreense MY1</name>
    <dbReference type="NCBI Taxonomy" id="1001994"/>
    <lineage>
        <taxon>Archaea</taxon>
        <taxon>Nitrososphaerota</taxon>
        <taxon>Nitrososphaeria</taxon>
        <taxon>Nitrosopumilales</taxon>
        <taxon>Nitrosopumilaceae</taxon>
        <taxon>Nitrosarchaeum</taxon>
    </lineage>
</organism>
<dbReference type="OrthoDB" id="3350at2157"/>
<dbReference type="RefSeq" id="WP_007550561.1">
    <property type="nucleotide sequence ID" value="NZ_AFPU01000001.1"/>
</dbReference>
<evidence type="ECO:0000313" key="1">
    <source>
        <dbReference type="EMBL" id="EGP93738.1"/>
    </source>
</evidence>
<dbReference type="AlphaFoldDB" id="F9CWT6"/>
<gene>
    <name evidence="1" type="ORF">MY1_0978</name>
</gene>
<dbReference type="EMBL" id="AFPU01000001">
    <property type="protein sequence ID" value="EGP93738.1"/>
    <property type="molecule type" value="Genomic_DNA"/>
</dbReference>
<sequence length="214" mass="21960">MKPKLNKSRALSTVLTTVIILVASVVLGSGVVLYGASLFQGGTQTESISVSGVKVWVHSTDTNGIAIGAAKIRNTGDKVVSVDKIQIRGTDVPFTQWFPDTTISSATFQQSLNHTGWAATSGTGSMARQVNNPVCPAGADFISIDLVSTETTTEGICADPGNGPVALTPGQAAVIYFKLNNGTLTSLDSGANTSVNIFAGKTGAPQSVTVEGKS</sequence>
<dbReference type="STRING" id="1001994.MY1_0978"/>
<reference evidence="1 2" key="1">
    <citation type="journal article" date="2011" name="J. Bacteriol.">
        <title>Genome Sequence of an Ammonia-Oxidizing Soil Archaeon, "Candidatus Nitrosoarchaeum koreensis" MY1.</title>
        <authorList>
            <person name="Kim B.K."/>
            <person name="Jung M.Y."/>
            <person name="Yu D.S."/>
            <person name="Park S.J."/>
            <person name="Oh T.K."/>
            <person name="Rhee S.K."/>
            <person name="Kim J.F."/>
        </authorList>
    </citation>
    <scope>NUCLEOTIDE SEQUENCE [LARGE SCALE GENOMIC DNA]</scope>
    <source>
        <strain evidence="1 2">MY1</strain>
    </source>
</reference>